<organism evidence="3 4">
    <name type="scientific">Candidatus Roizmanbacteria bacterium RIFCSPLOWO2_01_FULL_41_22</name>
    <dbReference type="NCBI Taxonomy" id="1802067"/>
    <lineage>
        <taxon>Bacteria</taxon>
        <taxon>Candidatus Roizmaniibacteriota</taxon>
    </lineage>
</organism>
<dbReference type="InterPro" id="IPR029060">
    <property type="entry name" value="PIN-like_dom_sf"/>
</dbReference>
<dbReference type="SUPFAM" id="SSF88723">
    <property type="entry name" value="PIN domain-like"/>
    <property type="match status" value="1"/>
</dbReference>
<feature type="domain" description="PIN" evidence="2">
    <location>
        <begin position="4"/>
        <end position="122"/>
    </location>
</feature>
<dbReference type="InterPro" id="IPR051619">
    <property type="entry name" value="TypeII_TA_RNase_PINc/VapC"/>
</dbReference>
<evidence type="ECO:0000313" key="4">
    <source>
        <dbReference type="Proteomes" id="UP000176480"/>
    </source>
</evidence>
<dbReference type="InterPro" id="IPR044153">
    <property type="entry name" value="PIN_Pae0151-like"/>
</dbReference>
<dbReference type="EMBL" id="MGAR01000027">
    <property type="protein sequence ID" value="OGK51492.1"/>
    <property type="molecule type" value="Genomic_DNA"/>
</dbReference>
<dbReference type="AlphaFoldDB" id="A0A1F7J7B2"/>
<comment type="caution">
    <text evidence="3">The sequence shown here is derived from an EMBL/GenBank/DDBJ whole genome shotgun (WGS) entry which is preliminary data.</text>
</comment>
<reference evidence="3 4" key="1">
    <citation type="journal article" date="2016" name="Nat. Commun.">
        <title>Thousands of microbial genomes shed light on interconnected biogeochemical processes in an aquifer system.</title>
        <authorList>
            <person name="Anantharaman K."/>
            <person name="Brown C.T."/>
            <person name="Hug L.A."/>
            <person name="Sharon I."/>
            <person name="Castelle C.J."/>
            <person name="Probst A.J."/>
            <person name="Thomas B.C."/>
            <person name="Singh A."/>
            <person name="Wilkins M.J."/>
            <person name="Karaoz U."/>
            <person name="Brodie E.L."/>
            <person name="Williams K.H."/>
            <person name="Hubbard S.S."/>
            <person name="Banfield J.F."/>
        </authorList>
    </citation>
    <scope>NUCLEOTIDE SEQUENCE [LARGE SCALE GENOMIC DNA]</scope>
</reference>
<name>A0A1F7J7B2_9BACT</name>
<gene>
    <name evidence="3" type="ORF">A2966_01390</name>
</gene>
<evidence type="ECO:0000313" key="3">
    <source>
        <dbReference type="EMBL" id="OGK51492.1"/>
    </source>
</evidence>
<dbReference type="PANTHER" id="PTHR35901:SF1">
    <property type="entry name" value="EXONUCLEASE VAPC9"/>
    <property type="match status" value="1"/>
</dbReference>
<evidence type="ECO:0000259" key="2">
    <source>
        <dbReference type="Pfam" id="PF01850"/>
    </source>
</evidence>
<dbReference type="Pfam" id="PF01850">
    <property type="entry name" value="PIN"/>
    <property type="match status" value="1"/>
</dbReference>
<dbReference type="InterPro" id="IPR002716">
    <property type="entry name" value="PIN_dom"/>
</dbReference>
<keyword evidence="1" id="KW-0460">Magnesium</keyword>
<dbReference type="Gene3D" id="3.40.50.1010">
    <property type="entry name" value="5'-nuclease"/>
    <property type="match status" value="1"/>
</dbReference>
<protein>
    <recommendedName>
        <fullName evidence="2">PIN domain-containing protein</fullName>
    </recommendedName>
</protein>
<evidence type="ECO:0000256" key="1">
    <source>
        <dbReference type="ARBA" id="ARBA00022842"/>
    </source>
</evidence>
<dbReference type="PANTHER" id="PTHR35901">
    <property type="entry name" value="RIBONUCLEASE VAPC3"/>
    <property type="match status" value="1"/>
</dbReference>
<proteinExistence type="predicted"/>
<dbReference type="CDD" id="cd09873">
    <property type="entry name" value="PIN_Pae0151-like"/>
    <property type="match status" value="1"/>
</dbReference>
<accession>A0A1F7J7B2</accession>
<dbReference type="Proteomes" id="UP000176480">
    <property type="component" value="Unassembled WGS sequence"/>
</dbReference>
<dbReference type="STRING" id="1802067.A2966_01390"/>
<sequence>MKVYVLDTSVVIKWYNRKAEKHVNQALSILNDLKENKINIVIPSLLIVELVNVFIKGKQLKASVIQDLTTSFFSLPLIMKEPTSELISQIPAISHQYKLTAYDSLYIAQALNENCQLISGDAQGHGKVTDGTVLMLKDY</sequence>